<dbReference type="InterPro" id="IPR013325">
    <property type="entry name" value="RNA_pol_sigma_r2"/>
</dbReference>
<dbReference type="InterPro" id="IPR036388">
    <property type="entry name" value="WH-like_DNA-bd_sf"/>
</dbReference>
<dbReference type="GO" id="GO:0016987">
    <property type="term" value="F:sigma factor activity"/>
    <property type="evidence" value="ECO:0007669"/>
    <property type="project" value="UniProtKB-KW"/>
</dbReference>
<dbReference type="EMBL" id="CP074694">
    <property type="protein sequence ID" value="QVL34058.1"/>
    <property type="molecule type" value="Genomic_DNA"/>
</dbReference>
<dbReference type="GO" id="GO:0006352">
    <property type="term" value="P:DNA-templated transcription initiation"/>
    <property type="evidence" value="ECO:0007669"/>
    <property type="project" value="InterPro"/>
</dbReference>
<keyword evidence="5" id="KW-0804">Transcription</keyword>
<keyword evidence="3" id="KW-0731">Sigma factor</keyword>
<dbReference type="Pfam" id="PF04542">
    <property type="entry name" value="Sigma70_r2"/>
    <property type="match status" value="1"/>
</dbReference>
<accession>A0A8E6EZS7</accession>
<keyword evidence="2" id="KW-0805">Transcription regulation</keyword>
<evidence type="ECO:0000313" key="9">
    <source>
        <dbReference type="Proteomes" id="UP000676194"/>
    </source>
</evidence>
<evidence type="ECO:0000259" key="7">
    <source>
        <dbReference type="Pfam" id="PF08281"/>
    </source>
</evidence>
<evidence type="ECO:0000313" key="8">
    <source>
        <dbReference type="EMBL" id="QVL34058.1"/>
    </source>
</evidence>
<dbReference type="PANTHER" id="PTHR43133:SF8">
    <property type="entry name" value="RNA POLYMERASE SIGMA FACTOR HI_1459-RELATED"/>
    <property type="match status" value="1"/>
</dbReference>
<evidence type="ECO:0000256" key="5">
    <source>
        <dbReference type="ARBA" id="ARBA00023163"/>
    </source>
</evidence>
<reference evidence="8" key="1">
    <citation type="submission" date="2021-05" db="EMBL/GenBank/DDBJ databases">
        <title>Complete genome sequence of the cellulolytic planctomycete Telmatocola sphagniphila SP2T and characterization of the first cellulase from planctomycetes.</title>
        <authorList>
            <person name="Rakitin A.L."/>
            <person name="Beletsky A.V."/>
            <person name="Naumoff D.G."/>
            <person name="Kulichevskaya I.S."/>
            <person name="Mardanov A.V."/>
            <person name="Ravin N.V."/>
            <person name="Dedysh S.N."/>
        </authorList>
    </citation>
    <scope>NUCLEOTIDE SEQUENCE</scope>
    <source>
        <strain evidence="8">SP2T</strain>
    </source>
</reference>
<evidence type="ECO:0000259" key="6">
    <source>
        <dbReference type="Pfam" id="PF04542"/>
    </source>
</evidence>
<dbReference type="InterPro" id="IPR013324">
    <property type="entry name" value="RNA_pol_sigma_r3/r4-like"/>
</dbReference>
<keyword evidence="9" id="KW-1185">Reference proteome</keyword>
<dbReference type="GO" id="GO:0003677">
    <property type="term" value="F:DNA binding"/>
    <property type="evidence" value="ECO:0007669"/>
    <property type="project" value="UniProtKB-KW"/>
</dbReference>
<dbReference type="InterPro" id="IPR007627">
    <property type="entry name" value="RNA_pol_sigma70_r2"/>
</dbReference>
<dbReference type="Gene3D" id="1.10.1740.10">
    <property type="match status" value="1"/>
</dbReference>
<dbReference type="InterPro" id="IPR014284">
    <property type="entry name" value="RNA_pol_sigma-70_dom"/>
</dbReference>
<organism evidence="8 9">
    <name type="scientific">Telmatocola sphagniphila</name>
    <dbReference type="NCBI Taxonomy" id="1123043"/>
    <lineage>
        <taxon>Bacteria</taxon>
        <taxon>Pseudomonadati</taxon>
        <taxon>Planctomycetota</taxon>
        <taxon>Planctomycetia</taxon>
        <taxon>Gemmatales</taxon>
        <taxon>Gemmataceae</taxon>
    </lineage>
</organism>
<evidence type="ECO:0000256" key="3">
    <source>
        <dbReference type="ARBA" id="ARBA00023082"/>
    </source>
</evidence>
<sequence>MTDWTAIIREHGALVWRCAYRVLGNQADSEDACQKTFLAAVEFEAKENIRNWPSTLSVLATRQALMLLRSRIRVRQRTQTLPVNLPKDPSLFEPGQQAQATELADHLRIALAEIDSVQAEVFCRVCLEGLTNQQAAAELGLTTSHVGVLLHRARAILKEKLLSFAPQKEMLP</sequence>
<dbReference type="Pfam" id="PF08281">
    <property type="entry name" value="Sigma70_r4_2"/>
    <property type="match status" value="1"/>
</dbReference>
<keyword evidence="4" id="KW-0238">DNA-binding</keyword>
<evidence type="ECO:0000256" key="1">
    <source>
        <dbReference type="ARBA" id="ARBA00010641"/>
    </source>
</evidence>
<dbReference type="InterPro" id="IPR013249">
    <property type="entry name" value="RNA_pol_sigma70_r4_t2"/>
</dbReference>
<feature type="domain" description="RNA polymerase sigma factor 70 region 4 type 2" evidence="7">
    <location>
        <begin position="110"/>
        <end position="155"/>
    </location>
</feature>
<dbReference type="PANTHER" id="PTHR43133">
    <property type="entry name" value="RNA POLYMERASE ECF-TYPE SIGMA FACTO"/>
    <property type="match status" value="1"/>
</dbReference>
<dbReference type="SUPFAM" id="SSF88946">
    <property type="entry name" value="Sigma2 domain of RNA polymerase sigma factors"/>
    <property type="match status" value="1"/>
</dbReference>
<protein>
    <submittedName>
        <fullName evidence="8">Sigma-70 family RNA polymerase sigma factor</fullName>
    </submittedName>
</protein>
<dbReference type="Gene3D" id="1.10.10.10">
    <property type="entry name" value="Winged helix-like DNA-binding domain superfamily/Winged helix DNA-binding domain"/>
    <property type="match status" value="1"/>
</dbReference>
<dbReference type="SUPFAM" id="SSF88659">
    <property type="entry name" value="Sigma3 and sigma4 domains of RNA polymerase sigma factors"/>
    <property type="match status" value="1"/>
</dbReference>
<dbReference type="InterPro" id="IPR039425">
    <property type="entry name" value="RNA_pol_sigma-70-like"/>
</dbReference>
<gene>
    <name evidence="8" type="ORF">KIH39_09170</name>
</gene>
<dbReference type="AlphaFoldDB" id="A0A8E6EZS7"/>
<name>A0A8E6EZS7_9BACT</name>
<dbReference type="NCBIfam" id="TIGR02937">
    <property type="entry name" value="sigma70-ECF"/>
    <property type="match status" value="1"/>
</dbReference>
<feature type="domain" description="RNA polymerase sigma-70 region 2" evidence="6">
    <location>
        <begin position="8"/>
        <end position="70"/>
    </location>
</feature>
<proteinExistence type="inferred from homology"/>
<evidence type="ECO:0000256" key="2">
    <source>
        <dbReference type="ARBA" id="ARBA00023015"/>
    </source>
</evidence>
<dbReference type="KEGG" id="tsph:KIH39_09170"/>
<dbReference type="Proteomes" id="UP000676194">
    <property type="component" value="Chromosome"/>
</dbReference>
<evidence type="ECO:0000256" key="4">
    <source>
        <dbReference type="ARBA" id="ARBA00023125"/>
    </source>
</evidence>
<dbReference type="RefSeq" id="WP_213499031.1">
    <property type="nucleotide sequence ID" value="NZ_CP074694.1"/>
</dbReference>
<comment type="similarity">
    <text evidence="1">Belongs to the sigma-70 factor family. ECF subfamily.</text>
</comment>